<evidence type="ECO:0000256" key="4">
    <source>
        <dbReference type="SAM" id="SignalP"/>
    </source>
</evidence>
<dbReference type="GO" id="GO:0006955">
    <property type="term" value="P:immune response"/>
    <property type="evidence" value="ECO:0007669"/>
    <property type="project" value="TreeGrafter"/>
</dbReference>
<evidence type="ECO:0000256" key="2">
    <source>
        <dbReference type="ARBA" id="ARBA00023157"/>
    </source>
</evidence>
<feature type="signal peptide" evidence="4">
    <location>
        <begin position="1"/>
        <end position="24"/>
    </location>
</feature>
<gene>
    <name evidence="6" type="primary">pecam1b</name>
</gene>
<feature type="chain" id="PRO_5025520088" evidence="4">
    <location>
        <begin position="25"/>
        <end position="635"/>
    </location>
</feature>
<dbReference type="Pfam" id="PF13927">
    <property type="entry name" value="Ig_3"/>
    <property type="match status" value="1"/>
</dbReference>
<keyword evidence="3" id="KW-0812">Transmembrane</keyword>
<feature type="domain" description="Ig-like" evidence="5">
    <location>
        <begin position="499"/>
        <end position="579"/>
    </location>
</feature>
<dbReference type="PANTHER" id="PTHR11481:SF125">
    <property type="entry name" value="PLATELET ENDOTHELIAL CELL ADHESION MOLECULE-LIKE ISOFORM X1"/>
    <property type="match status" value="1"/>
</dbReference>
<dbReference type="GO" id="GO:0004888">
    <property type="term" value="F:transmembrane signaling receptor activity"/>
    <property type="evidence" value="ECO:0007669"/>
    <property type="project" value="TreeGrafter"/>
</dbReference>
<proteinExistence type="predicted"/>
<keyword evidence="3" id="KW-0472">Membrane</keyword>
<dbReference type="InterPro" id="IPR050488">
    <property type="entry name" value="Ig_Fc_receptor"/>
</dbReference>
<dbReference type="Pfam" id="PF13895">
    <property type="entry name" value="Ig_2"/>
    <property type="match status" value="1"/>
</dbReference>
<keyword evidence="1 4" id="KW-0732">Signal</keyword>
<dbReference type="InterPro" id="IPR036179">
    <property type="entry name" value="Ig-like_dom_sf"/>
</dbReference>
<evidence type="ECO:0000259" key="5">
    <source>
        <dbReference type="PROSITE" id="PS50835"/>
    </source>
</evidence>
<evidence type="ECO:0000313" key="7">
    <source>
        <dbReference type="Proteomes" id="UP000472271"/>
    </source>
</evidence>
<dbReference type="GO" id="GO:0009897">
    <property type="term" value="C:external side of plasma membrane"/>
    <property type="evidence" value="ECO:0007669"/>
    <property type="project" value="TreeGrafter"/>
</dbReference>
<reference evidence="6" key="1">
    <citation type="submission" date="2019-06" db="EMBL/GenBank/DDBJ databases">
        <authorList>
            <consortium name="Wellcome Sanger Institute Data Sharing"/>
        </authorList>
    </citation>
    <scope>NUCLEOTIDE SEQUENCE [LARGE SCALE GENOMIC DNA]</scope>
</reference>
<protein>
    <submittedName>
        <fullName evidence="6">Platelet endothelial cell adhesion molecule-like</fullName>
    </submittedName>
</protein>
<dbReference type="GO" id="GO:0098742">
    <property type="term" value="P:cell-cell adhesion via plasma-membrane adhesion molecules"/>
    <property type="evidence" value="ECO:0007669"/>
    <property type="project" value="TreeGrafter"/>
</dbReference>
<name>A0A672YRN2_9TELE</name>
<sequence>MGPLLLLTSTLLSSYLHPWRVVDAQKSFTIRGITLSVEPSTDVTRDTNVTIRCQAIVSSSGHQPLSREYTIYKDGIVVYTKTSSSSEDFLYQLYNARVSNTGKYMCKVTIEGEQRQSETKKLTVTGLSPPHLHINNGVISEGEELTASCTAPGETGSIIFYFYEGSKEKREERVNTNHVEVSFPLSSSGIHKLYCVYTILITPDSIWSEKSNSVTVTVRELPITPVLEIFPLQDIYEGDRLDIFCTVKNVPRNTNNLDVYLSQGDQLLSSGITEANHSMTALAKDSGEFECRLQMGHVVKPVSKKVSVTELFSVPTLTMSPAEVFQKEPMTLTCRSESFASERLRREELTYSLDPPESFLIPRGNGEFSGKALPYEFNYTCTAQAKGIVKHSKTLTVHPRVSVSTPRISVVGKAVLGRPFQIRCESDFGSLPINYTLLENYDPLHTVIVKQPGQQALFIVTFRHPGKTSKYMCEAKNSHKDGKLSETVDITAIEPLSQPLLTIIPTLSEIAEGTNLLLICSVKGTPPVTFKIYRDGRDQPLFTTNSYDNNTSFEIRDLSKEDSGKYYFEAFNPANNVISSEHIHVEVQLAMWKKVVIGGFCLLAVSVLVVVLALFFKSKRGRETYSPPATQASHV</sequence>
<dbReference type="GO" id="GO:0007166">
    <property type="term" value="P:cell surface receptor signaling pathway"/>
    <property type="evidence" value="ECO:0007669"/>
    <property type="project" value="TreeGrafter"/>
</dbReference>
<feature type="domain" description="Ig-like" evidence="5">
    <location>
        <begin position="315"/>
        <end position="396"/>
    </location>
</feature>
<evidence type="ECO:0000313" key="6">
    <source>
        <dbReference type="Ensembl" id="ENSSORP00005007200.1"/>
    </source>
</evidence>
<dbReference type="PROSITE" id="PS50835">
    <property type="entry name" value="IG_LIKE"/>
    <property type="match status" value="2"/>
</dbReference>
<keyword evidence="3" id="KW-1133">Transmembrane helix</keyword>
<keyword evidence="7" id="KW-1185">Reference proteome</keyword>
<dbReference type="PANTHER" id="PTHR11481">
    <property type="entry name" value="IMMUNOGLOBULIN FC RECEPTOR"/>
    <property type="match status" value="1"/>
</dbReference>
<dbReference type="InterPro" id="IPR003598">
    <property type="entry name" value="Ig_sub2"/>
</dbReference>
<dbReference type="SMART" id="SM00408">
    <property type="entry name" value="IGc2"/>
    <property type="match status" value="1"/>
</dbReference>
<dbReference type="InterPro" id="IPR013783">
    <property type="entry name" value="Ig-like_fold"/>
</dbReference>
<dbReference type="InParanoid" id="A0A672YRN2"/>
<dbReference type="Gene3D" id="2.60.40.10">
    <property type="entry name" value="Immunoglobulins"/>
    <property type="match status" value="3"/>
</dbReference>
<dbReference type="Ensembl" id="ENSSORT00005007471.1">
    <property type="protein sequence ID" value="ENSSORP00005007200.1"/>
    <property type="gene ID" value="ENSSORG00005004131.1"/>
</dbReference>
<evidence type="ECO:0000256" key="1">
    <source>
        <dbReference type="ARBA" id="ARBA00022729"/>
    </source>
</evidence>
<dbReference type="InterPro" id="IPR003599">
    <property type="entry name" value="Ig_sub"/>
</dbReference>
<dbReference type="Proteomes" id="UP000472271">
    <property type="component" value="Chromosome 1"/>
</dbReference>
<keyword evidence="2" id="KW-1015">Disulfide bond</keyword>
<reference evidence="6" key="3">
    <citation type="submission" date="2025-09" db="UniProtKB">
        <authorList>
            <consortium name="Ensembl"/>
        </authorList>
    </citation>
    <scope>IDENTIFICATION</scope>
</reference>
<accession>A0A672YRN2</accession>
<dbReference type="SMART" id="SM00409">
    <property type="entry name" value="IG"/>
    <property type="match status" value="3"/>
</dbReference>
<evidence type="ECO:0000256" key="3">
    <source>
        <dbReference type="SAM" id="Phobius"/>
    </source>
</evidence>
<dbReference type="AlphaFoldDB" id="A0A672YRN2"/>
<reference evidence="6" key="2">
    <citation type="submission" date="2025-08" db="UniProtKB">
        <authorList>
            <consortium name="Ensembl"/>
        </authorList>
    </citation>
    <scope>IDENTIFICATION</scope>
</reference>
<feature type="transmembrane region" description="Helical" evidence="3">
    <location>
        <begin position="595"/>
        <end position="616"/>
    </location>
</feature>
<dbReference type="CDD" id="cd00096">
    <property type="entry name" value="Ig"/>
    <property type="match status" value="1"/>
</dbReference>
<organism evidence="6 7">
    <name type="scientific">Sphaeramia orbicularis</name>
    <name type="common">orbiculate cardinalfish</name>
    <dbReference type="NCBI Taxonomy" id="375764"/>
    <lineage>
        <taxon>Eukaryota</taxon>
        <taxon>Metazoa</taxon>
        <taxon>Chordata</taxon>
        <taxon>Craniata</taxon>
        <taxon>Vertebrata</taxon>
        <taxon>Euteleostomi</taxon>
        <taxon>Actinopterygii</taxon>
        <taxon>Neopterygii</taxon>
        <taxon>Teleostei</taxon>
        <taxon>Neoteleostei</taxon>
        <taxon>Acanthomorphata</taxon>
        <taxon>Gobiaria</taxon>
        <taxon>Kurtiformes</taxon>
        <taxon>Apogonoidei</taxon>
        <taxon>Apogonidae</taxon>
        <taxon>Apogoninae</taxon>
        <taxon>Sphaeramia</taxon>
    </lineage>
</organism>
<dbReference type="SUPFAM" id="SSF48726">
    <property type="entry name" value="Immunoglobulin"/>
    <property type="match status" value="2"/>
</dbReference>
<dbReference type="InterPro" id="IPR007110">
    <property type="entry name" value="Ig-like_dom"/>
</dbReference>